<dbReference type="eggNOG" id="arCOG01192">
    <property type="taxonomic scope" value="Archaea"/>
</dbReference>
<organism evidence="2 3">
    <name type="scientific">Caldivirga maquilingensis (strain ATCC 700844 / DSM 13496 / JCM 10307 / IC-167)</name>
    <dbReference type="NCBI Taxonomy" id="397948"/>
    <lineage>
        <taxon>Archaea</taxon>
        <taxon>Thermoproteota</taxon>
        <taxon>Thermoprotei</taxon>
        <taxon>Thermoproteales</taxon>
        <taxon>Thermoproteaceae</taxon>
        <taxon>Caldivirga</taxon>
    </lineage>
</organism>
<dbReference type="STRING" id="397948.Cmaq_0884"/>
<dbReference type="HOGENOM" id="CLU_149754_0_0_2"/>
<proteinExistence type="predicted"/>
<dbReference type="KEGG" id="cma:Cmaq_0884"/>
<name>A8MD62_CALMQ</name>
<dbReference type="EMBL" id="CP000852">
    <property type="protein sequence ID" value="ABW01718.1"/>
    <property type="molecule type" value="Genomic_DNA"/>
</dbReference>
<dbReference type="AlphaFoldDB" id="A8MD62"/>
<reference evidence="2 3" key="1">
    <citation type="submission" date="2007-10" db="EMBL/GenBank/DDBJ databases">
        <title>Complete sequence of Caldivirga maquilingensis IC-167.</title>
        <authorList>
            <consortium name="US DOE Joint Genome Institute"/>
            <person name="Copeland A."/>
            <person name="Lucas S."/>
            <person name="Lapidus A."/>
            <person name="Barry K."/>
            <person name="Glavina del Rio T."/>
            <person name="Dalin E."/>
            <person name="Tice H."/>
            <person name="Pitluck S."/>
            <person name="Saunders E."/>
            <person name="Brettin T."/>
            <person name="Bruce D."/>
            <person name="Detter J.C."/>
            <person name="Han C."/>
            <person name="Schmutz J."/>
            <person name="Larimer F."/>
            <person name="Land M."/>
            <person name="Hauser L."/>
            <person name="Kyrpides N."/>
            <person name="Ivanova N."/>
            <person name="Biddle J.F."/>
            <person name="Zhang Z."/>
            <person name="Fitz-Gibbon S.T."/>
            <person name="Lowe T.M."/>
            <person name="Saltikov C."/>
            <person name="House C.H."/>
            <person name="Richardson P."/>
        </authorList>
    </citation>
    <scope>NUCLEOTIDE SEQUENCE [LARGE SCALE GENOMIC DNA]</scope>
    <source>
        <strain evidence="3">ATCC 700844 / DSM 13496 / JCM 10307 / IC-167</strain>
    </source>
</reference>
<dbReference type="RefSeq" id="WP_012185937.1">
    <property type="nucleotide sequence ID" value="NC_009954.1"/>
</dbReference>
<feature type="domain" description="HEPN" evidence="1">
    <location>
        <begin position="9"/>
        <end position="130"/>
    </location>
</feature>
<accession>A8MD62</accession>
<evidence type="ECO:0000259" key="1">
    <source>
        <dbReference type="Pfam" id="PF05168"/>
    </source>
</evidence>
<sequence length="144" mass="16194">MYDPIDEVKYRYRLAINYFNETTSSYNRRDWRGVAANAQLTAENAVKAIIAVFNIPSWSHDPSNELLSLLNKLPEGVKALINELAIIVRTLAPEHGRSTHGEPSRGLTPWEIYDRGDAERALDMAKRAVSIMITVLNALNISVQ</sequence>
<dbReference type="Gene3D" id="1.20.120.330">
    <property type="entry name" value="Nucleotidyltransferases domain 2"/>
    <property type="match status" value="1"/>
</dbReference>
<evidence type="ECO:0000313" key="2">
    <source>
        <dbReference type="EMBL" id="ABW01718.1"/>
    </source>
</evidence>
<dbReference type="GeneID" id="5708806"/>
<dbReference type="Pfam" id="PF05168">
    <property type="entry name" value="HEPN"/>
    <property type="match status" value="1"/>
</dbReference>
<dbReference type="OrthoDB" id="25605at2157"/>
<gene>
    <name evidence="2" type="ordered locus">Cmaq_0884</name>
</gene>
<dbReference type="Proteomes" id="UP000001137">
    <property type="component" value="Chromosome"/>
</dbReference>
<dbReference type="InterPro" id="IPR007842">
    <property type="entry name" value="HEPN_dom"/>
</dbReference>
<dbReference type="SUPFAM" id="SSF81593">
    <property type="entry name" value="Nucleotidyltransferase substrate binding subunit/domain"/>
    <property type="match status" value="1"/>
</dbReference>
<protein>
    <submittedName>
        <fullName evidence="2">HEPN domain protein</fullName>
    </submittedName>
</protein>
<keyword evidence="3" id="KW-1185">Reference proteome</keyword>
<evidence type="ECO:0000313" key="3">
    <source>
        <dbReference type="Proteomes" id="UP000001137"/>
    </source>
</evidence>